<dbReference type="STRING" id="1177755.A7A08_00356"/>
<feature type="domain" description="Rhodanese" evidence="8">
    <location>
        <begin position="20"/>
        <end position="137"/>
    </location>
</feature>
<dbReference type="AlphaFoldDB" id="A0A1E2S2A7"/>
<gene>
    <name evidence="9" type="ORF">A7A08_00356</name>
</gene>
<keyword evidence="9" id="KW-0670">Pyruvate</keyword>
<evidence type="ECO:0000256" key="5">
    <source>
        <dbReference type="ARBA" id="ARBA00051793"/>
    </source>
</evidence>
<evidence type="ECO:0000313" key="10">
    <source>
        <dbReference type="Proteomes" id="UP000095087"/>
    </source>
</evidence>
<dbReference type="EMBL" id="MASI01000001">
    <property type="protein sequence ID" value="ODA68530.1"/>
    <property type="molecule type" value="Genomic_DNA"/>
</dbReference>
<dbReference type="SMART" id="SM00450">
    <property type="entry name" value="RHOD"/>
    <property type="match status" value="2"/>
</dbReference>
<dbReference type="RefSeq" id="WP_141693794.1">
    <property type="nucleotide sequence ID" value="NZ_MASI01000001.1"/>
</dbReference>
<evidence type="ECO:0000256" key="6">
    <source>
        <dbReference type="RuleBase" id="RU000507"/>
    </source>
</evidence>
<dbReference type="PROSITE" id="PS50206">
    <property type="entry name" value="RHODANESE_3"/>
    <property type="match status" value="2"/>
</dbReference>
<dbReference type="InterPro" id="IPR001763">
    <property type="entry name" value="Rhodanese-like_dom"/>
</dbReference>
<dbReference type="PANTHER" id="PTHR11364:SF27">
    <property type="entry name" value="SULFURTRANSFERASE"/>
    <property type="match status" value="1"/>
</dbReference>
<name>A0A1E2S2A7_9HYPH</name>
<dbReference type="PROSITE" id="PS00380">
    <property type="entry name" value="RHODANESE_1"/>
    <property type="match status" value="1"/>
</dbReference>
<dbReference type="Proteomes" id="UP000095087">
    <property type="component" value="Unassembled WGS sequence"/>
</dbReference>
<comment type="caution">
    <text evidence="9">The sequence shown here is derived from an EMBL/GenBank/DDBJ whole genome shotgun (WGS) entry which is preliminary data.</text>
</comment>
<dbReference type="InterPro" id="IPR045078">
    <property type="entry name" value="TST/MPST-like"/>
</dbReference>
<feature type="domain" description="Rhodanese" evidence="8">
    <location>
        <begin position="168"/>
        <end position="282"/>
    </location>
</feature>
<proteinExistence type="predicted"/>
<dbReference type="FunFam" id="3.40.250.10:FF:000015">
    <property type="entry name" value="Sulfurtransferase"/>
    <property type="match status" value="1"/>
</dbReference>
<keyword evidence="2" id="KW-0963">Cytoplasm</keyword>
<evidence type="ECO:0000259" key="8">
    <source>
        <dbReference type="PROSITE" id="PS50206"/>
    </source>
</evidence>
<evidence type="ECO:0000256" key="1">
    <source>
        <dbReference type="ARBA" id="ARBA00004496"/>
    </source>
</evidence>
<comment type="catalytic activity">
    <reaction evidence="5">
        <text>2-oxo-3-sulfanylpropanoate + [thioredoxin]-dithiol = [thioredoxin]-disulfide + hydrogen sulfide + pyruvate + H(+)</text>
        <dbReference type="Rhea" id="RHEA:21740"/>
        <dbReference type="Rhea" id="RHEA-COMP:10698"/>
        <dbReference type="Rhea" id="RHEA-COMP:10700"/>
        <dbReference type="ChEBI" id="CHEBI:15361"/>
        <dbReference type="ChEBI" id="CHEBI:15378"/>
        <dbReference type="ChEBI" id="CHEBI:29919"/>
        <dbReference type="ChEBI" id="CHEBI:29950"/>
        <dbReference type="ChEBI" id="CHEBI:50058"/>
        <dbReference type="ChEBI" id="CHEBI:57678"/>
        <dbReference type="EC" id="2.8.1.2"/>
    </reaction>
    <physiologicalReaction direction="left-to-right" evidence="5">
        <dbReference type="Rhea" id="RHEA:21741"/>
    </physiologicalReaction>
</comment>
<keyword evidence="10" id="KW-1185">Reference proteome</keyword>
<dbReference type="OrthoDB" id="9781034at2"/>
<dbReference type="FunFam" id="3.40.250.10:FF:000001">
    <property type="entry name" value="Sulfurtransferase"/>
    <property type="match status" value="1"/>
</dbReference>
<dbReference type="GO" id="GO:0016784">
    <property type="term" value="F:3-mercaptopyruvate sulfurtransferase activity"/>
    <property type="evidence" value="ECO:0007669"/>
    <property type="project" value="UniProtKB-EC"/>
</dbReference>
<dbReference type="InterPro" id="IPR001307">
    <property type="entry name" value="Thiosulphate_STrfase_CS"/>
</dbReference>
<dbReference type="CDD" id="cd01448">
    <property type="entry name" value="TST_Repeat_1"/>
    <property type="match status" value="1"/>
</dbReference>
<dbReference type="NCBIfam" id="NF008557">
    <property type="entry name" value="PRK11493.1"/>
    <property type="match status" value="1"/>
</dbReference>
<evidence type="ECO:0000256" key="7">
    <source>
        <dbReference type="SAM" id="MobiDB-lite"/>
    </source>
</evidence>
<dbReference type="PATRIC" id="fig|1177755.3.peg.353"/>
<keyword evidence="3 6" id="KW-0808">Transferase</keyword>
<dbReference type="PANTHER" id="PTHR11364">
    <property type="entry name" value="THIOSULFATE SULFERTANSFERASE"/>
    <property type="match status" value="1"/>
</dbReference>
<protein>
    <recommendedName>
        <fullName evidence="6">Sulfurtransferase</fullName>
    </recommendedName>
</protein>
<dbReference type="GO" id="GO:0004792">
    <property type="term" value="F:thiosulfate-cyanide sulfurtransferase activity"/>
    <property type="evidence" value="ECO:0007669"/>
    <property type="project" value="InterPro"/>
</dbReference>
<evidence type="ECO:0000256" key="4">
    <source>
        <dbReference type="ARBA" id="ARBA00022737"/>
    </source>
</evidence>
<keyword evidence="4" id="KW-0677">Repeat</keyword>
<accession>A0A1E2S2A7</accession>
<reference evidence="9 10" key="1">
    <citation type="submission" date="2016-07" db="EMBL/GenBank/DDBJ databases">
        <title>Draft genome sequence of Methyloligella halotolerans C2T (VKM B-2706T=CCUG 61687T=DSM 25045T), a halotolerant polyhydroxybutyrate accumulating methylotroph.</title>
        <authorList>
            <person name="Vasilenko O.V."/>
            <person name="Doronina N.V."/>
            <person name="Poroshina M.N."/>
            <person name="Tarlachkov S.V."/>
            <person name="Trotsenko Y.A."/>
        </authorList>
    </citation>
    <scope>NUCLEOTIDE SEQUENCE [LARGE SCALE GENOMIC DNA]</scope>
    <source>
        <strain evidence="9 10">VKM B-2706</strain>
    </source>
</reference>
<dbReference type="SUPFAM" id="SSF52821">
    <property type="entry name" value="Rhodanese/Cell cycle control phosphatase"/>
    <property type="match status" value="2"/>
</dbReference>
<dbReference type="PROSITE" id="PS00683">
    <property type="entry name" value="RHODANESE_2"/>
    <property type="match status" value="1"/>
</dbReference>
<organism evidence="9 10">
    <name type="scientific">Methyloligella halotolerans</name>
    <dbReference type="NCBI Taxonomy" id="1177755"/>
    <lineage>
        <taxon>Bacteria</taxon>
        <taxon>Pseudomonadati</taxon>
        <taxon>Pseudomonadota</taxon>
        <taxon>Alphaproteobacteria</taxon>
        <taxon>Hyphomicrobiales</taxon>
        <taxon>Hyphomicrobiaceae</taxon>
        <taxon>Methyloligella</taxon>
    </lineage>
</organism>
<comment type="subcellular location">
    <subcellularLocation>
        <location evidence="1">Cytoplasm</location>
    </subcellularLocation>
</comment>
<dbReference type="CDD" id="cd01449">
    <property type="entry name" value="TST_Repeat_2"/>
    <property type="match status" value="1"/>
</dbReference>
<dbReference type="InterPro" id="IPR036873">
    <property type="entry name" value="Rhodanese-like_dom_sf"/>
</dbReference>
<dbReference type="Gene3D" id="3.40.250.10">
    <property type="entry name" value="Rhodanese-like domain"/>
    <property type="match status" value="2"/>
</dbReference>
<dbReference type="Pfam" id="PF00581">
    <property type="entry name" value="Rhodanese"/>
    <property type="match status" value="2"/>
</dbReference>
<dbReference type="GO" id="GO:0005737">
    <property type="term" value="C:cytoplasm"/>
    <property type="evidence" value="ECO:0007669"/>
    <property type="project" value="UniProtKB-SubCell"/>
</dbReference>
<feature type="region of interest" description="Disordered" evidence="7">
    <location>
        <begin position="183"/>
        <end position="204"/>
    </location>
</feature>
<evidence type="ECO:0000256" key="2">
    <source>
        <dbReference type="ARBA" id="ARBA00022490"/>
    </source>
</evidence>
<evidence type="ECO:0000256" key="3">
    <source>
        <dbReference type="ARBA" id="ARBA00022679"/>
    </source>
</evidence>
<sequence>MNTLSKSWLIETEELQNELNAPDLVVVDGSWHLPSEQRNAYAEYLDDHIPGAVFFDIDEIADTSSPLPHMLPSPEKFSSRMRALGIGDGARVVVYDSGSLFGAARVWWTFRVMGVQDVYVLNGGLPKWKAEDRATEDGPPPLRTARHFTARRHMELVSEASDILAHLKDNSVQIVDARSPARFAGTEPEPREGLRSGHIPGSHNVPFRTLMNEDGTLKSRDELETAFRSAGVDAHKPVVASCGSGVSAAVLALALAVIGNRRAAVYDGSWTEWGANPDLPIETS</sequence>
<evidence type="ECO:0000313" key="9">
    <source>
        <dbReference type="EMBL" id="ODA68530.1"/>
    </source>
</evidence>